<feature type="binding site" evidence="3">
    <location>
        <position position="97"/>
    </location>
    <ligand>
        <name>Mn(2+)</name>
        <dbReference type="ChEBI" id="CHEBI:29035"/>
        <label>1</label>
    </ligand>
</feature>
<dbReference type="RefSeq" id="WP_114030944.1">
    <property type="nucleotide sequence ID" value="NZ_QOIL01000013.1"/>
</dbReference>
<keyword evidence="7" id="KW-1185">Reference proteome</keyword>
<dbReference type="Gene3D" id="2.60.120.10">
    <property type="entry name" value="Jelly Rolls"/>
    <property type="match status" value="2"/>
</dbReference>
<dbReference type="SMART" id="SM00835">
    <property type="entry name" value="Cupin_1"/>
    <property type="match status" value="2"/>
</dbReference>
<evidence type="ECO:0000313" key="6">
    <source>
        <dbReference type="EMBL" id="RCG28615.1"/>
    </source>
</evidence>
<feature type="binding site" evidence="3">
    <location>
        <position position="275"/>
    </location>
    <ligand>
        <name>Mn(2+)</name>
        <dbReference type="ChEBI" id="CHEBI:29035"/>
        <label>2</label>
    </ligand>
</feature>
<reference evidence="6 7" key="1">
    <citation type="submission" date="2018-06" db="EMBL/GenBank/DDBJ databases">
        <title>Sphaerisporangium craniellae sp. nov., isolated from a marine sponge in the South China Sea.</title>
        <authorList>
            <person name="Li L."/>
        </authorList>
    </citation>
    <scope>NUCLEOTIDE SEQUENCE [LARGE SCALE GENOMIC DNA]</scope>
    <source>
        <strain evidence="6 7">CCTCC AA 208026</strain>
    </source>
</reference>
<feature type="binding site" evidence="3">
    <location>
        <position position="99"/>
    </location>
    <ligand>
        <name>Mn(2+)</name>
        <dbReference type="ChEBI" id="CHEBI:29035"/>
        <label>1</label>
    </ligand>
</feature>
<evidence type="ECO:0000259" key="5">
    <source>
        <dbReference type="SMART" id="SM00835"/>
    </source>
</evidence>
<organism evidence="6 7">
    <name type="scientific">Sphaerisporangium album</name>
    <dbReference type="NCBI Taxonomy" id="509200"/>
    <lineage>
        <taxon>Bacteria</taxon>
        <taxon>Bacillati</taxon>
        <taxon>Actinomycetota</taxon>
        <taxon>Actinomycetes</taxon>
        <taxon>Streptosporangiales</taxon>
        <taxon>Streptosporangiaceae</taxon>
        <taxon>Sphaerisporangium</taxon>
    </lineage>
</organism>
<feature type="domain" description="Cupin type-1" evidence="5">
    <location>
        <begin position="55"/>
        <end position="194"/>
    </location>
</feature>
<dbReference type="PANTHER" id="PTHR35848">
    <property type="entry name" value="OXALATE-BINDING PROTEIN"/>
    <property type="match status" value="1"/>
</dbReference>
<comment type="caution">
    <text evidence="6">The sequence shown here is derived from an EMBL/GenBank/DDBJ whole genome shotgun (WGS) entry which is preliminary data.</text>
</comment>
<evidence type="ECO:0000256" key="2">
    <source>
        <dbReference type="PIRSR" id="PIRSR617774-1"/>
    </source>
</evidence>
<dbReference type="Proteomes" id="UP000253094">
    <property type="component" value="Unassembled WGS sequence"/>
</dbReference>
<feature type="domain" description="Cupin type-1" evidence="5">
    <location>
        <begin position="230"/>
        <end position="371"/>
    </location>
</feature>
<dbReference type="AlphaFoldDB" id="A0A367FG24"/>
<feature type="binding site" evidence="3">
    <location>
        <position position="142"/>
    </location>
    <ligand>
        <name>Mn(2+)</name>
        <dbReference type="ChEBI" id="CHEBI:29035"/>
        <label>1</label>
    </ligand>
</feature>
<dbReference type="CDD" id="cd20305">
    <property type="entry name" value="cupin_OxDC_C"/>
    <property type="match status" value="1"/>
</dbReference>
<dbReference type="InterPro" id="IPR014710">
    <property type="entry name" value="RmlC-like_jellyroll"/>
</dbReference>
<proteinExistence type="predicted"/>
<evidence type="ECO:0000256" key="4">
    <source>
        <dbReference type="SAM" id="MobiDB-lite"/>
    </source>
</evidence>
<gene>
    <name evidence="6" type="ORF">DQ384_22980</name>
</gene>
<feature type="active site" description="Proton donor" evidence="2">
    <location>
        <position position="335"/>
    </location>
</feature>
<dbReference type="GO" id="GO:0046872">
    <property type="term" value="F:metal ion binding"/>
    <property type="evidence" value="ECO:0007669"/>
    <property type="project" value="UniProtKB-KW"/>
</dbReference>
<dbReference type="Pfam" id="PF00190">
    <property type="entry name" value="Cupin_1"/>
    <property type="match status" value="2"/>
</dbReference>
<dbReference type="CDD" id="cd20304">
    <property type="entry name" value="cupin_OxDC_N"/>
    <property type="match status" value="1"/>
</dbReference>
<evidence type="ECO:0000256" key="1">
    <source>
        <dbReference type="ARBA" id="ARBA00022723"/>
    </source>
</evidence>
<feature type="binding site" evidence="3">
    <location>
        <position position="277"/>
    </location>
    <ligand>
        <name>Mn(2+)</name>
        <dbReference type="ChEBI" id="CHEBI:29035"/>
        <label>2</label>
    </ligand>
</feature>
<feature type="binding site" evidence="3">
    <location>
        <position position="282"/>
    </location>
    <ligand>
        <name>Mn(2+)</name>
        <dbReference type="ChEBI" id="CHEBI:29035"/>
        <label>2</label>
    </ligand>
</feature>
<evidence type="ECO:0000313" key="7">
    <source>
        <dbReference type="Proteomes" id="UP000253094"/>
    </source>
</evidence>
<dbReference type="InterPro" id="IPR006045">
    <property type="entry name" value="Cupin_1"/>
</dbReference>
<dbReference type="OrthoDB" id="1973590at2"/>
<accession>A0A367FG24</accession>
<dbReference type="InterPro" id="IPR017774">
    <property type="entry name" value="Bicupin_oxalate_deCO2ase/Oxase"/>
</dbReference>
<feature type="compositionally biased region" description="Polar residues" evidence="4">
    <location>
        <begin position="1"/>
        <end position="10"/>
    </location>
</feature>
<dbReference type="InterPro" id="IPR051610">
    <property type="entry name" value="GPI/OXD"/>
</dbReference>
<feature type="binding site" evidence="3">
    <location>
        <position position="321"/>
    </location>
    <ligand>
        <name>Mn(2+)</name>
        <dbReference type="ChEBI" id="CHEBI:29035"/>
        <label>2</label>
    </ligand>
</feature>
<sequence length="382" mass="42989">MDRSASQAIPQPQRDGKGGIDTGPRNIELDRQNPDLLTPPETDHGTLPNMKFPFSMAHTRIEDGGWTREVTARELPVATTLAGVDMHLNPGAYRELHWHKEAEWAYVLEGSCRIGAVDQEGRNFLDDVRRGDLWFFPKGIPHYIQALEEGVEFLLVFDDGNFSENSTFMLSDFFAHTPKSVLAKNLGWRPEQLGMLPEKEKYIFPGQVPPPLEPDQVVSPTGDVPRSFKHRMLAQEPVRFEGGSVRVTDSTNFAAATTISAALVELEPGGLRELHWHPTNDEWQYYISGFGRMGVFAGSGLARTFDFHAGDVGYVPFAYGHYIENLGNEPLVFLEMFRDPRFEDVSAMQWMANLPPQVSADTLNVPREWVEALPKDKHSVVR</sequence>
<evidence type="ECO:0000256" key="3">
    <source>
        <dbReference type="PIRSR" id="PIRSR617774-2"/>
    </source>
</evidence>
<dbReference type="EMBL" id="QOIL01000013">
    <property type="protein sequence ID" value="RCG28615.1"/>
    <property type="molecule type" value="Genomic_DNA"/>
</dbReference>
<dbReference type="InterPro" id="IPR011051">
    <property type="entry name" value="RmlC_Cupin_sf"/>
</dbReference>
<feature type="region of interest" description="Disordered" evidence="4">
    <location>
        <begin position="1"/>
        <end position="48"/>
    </location>
</feature>
<dbReference type="PANTHER" id="PTHR35848:SF9">
    <property type="entry name" value="SLL1358 PROTEIN"/>
    <property type="match status" value="1"/>
</dbReference>
<dbReference type="SUPFAM" id="SSF51182">
    <property type="entry name" value="RmlC-like cupins"/>
    <property type="match status" value="1"/>
</dbReference>
<protein>
    <submittedName>
        <fullName evidence="6">Cupin domain-containing protein</fullName>
    </submittedName>
</protein>
<keyword evidence="1 3" id="KW-0479">Metal-binding</keyword>
<feature type="binding site" evidence="3">
    <location>
        <position position="103"/>
    </location>
    <ligand>
        <name>Mn(2+)</name>
        <dbReference type="ChEBI" id="CHEBI:29035"/>
        <label>1</label>
    </ligand>
</feature>
<comment type="cofactor">
    <cofactor evidence="3">
        <name>Mn(2+)</name>
        <dbReference type="ChEBI" id="CHEBI:29035"/>
    </cofactor>
    <text evidence="3">Binds 2 manganese ions per subunit.</text>
</comment>
<keyword evidence="3" id="KW-0464">Manganese</keyword>
<dbReference type="GO" id="GO:0033609">
    <property type="term" value="P:oxalate metabolic process"/>
    <property type="evidence" value="ECO:0007669"/>
    <property type="project" value="InterPro"/>
</dbReference>
<dbReference type="NCBIfam" id="TIGR03404">
    <property type="entry name" value="bicupin_oxalic"/>
    <property type="match status" value="1"/>
</dbReference>
<name>A0A367FG24_9ACTN</name>